<evidence type="ECO:0000259" key="2">
    <source>
        <dbReference type="PROSITE" id="PS51898"/>
    </source>
</evidence>
<dbReference type="RefSeq" id="WP_075518109.1">
    <property type="nucleotide sequence ID" value="NZ_FPLD01000051.1"/>
</dbReference>
<protein>
    <submittedName>
        <fullName evidence="3">Site-specific recombinase, phage integrase family protein</fullName>
    </submittedName>
</protein>
<feature type="domain" description="Tyr recombinase" evidence="2">
    <location>
        <begin position="198"/>
        <end position="417"/>
    </location>
</feature>
<dbReference type="GO" id="GO:0015074">
    <property type="term" value="P:DNA integration"/>
    <property type="evidence" value="ECO:0007669"/>
    <property type="project" value="InterPro"/>
</dbReference>
<dbReference type="OrthoDB" id="102994at2"/>
<dbReference type="InterPro" id="IPR002104">
    <property type="entry name" value="Integrase_catalytic"/>
</dbReference>
<dbReference type="SUPFAM" id="SSF56349">
    <property type="entry name" value="DNA breaking-rejoining enzymes"/>
    <property type="match status" value="1"/>
</dbReference>
<dbReference type="EMBL" id="FPLD01000051">
    <property type="protein sequence ID" value="SGY94686.1"/>
    <property type="molecule type" value="Genomic_DNA"/>
</dbReference>
<sequence length="432" mass="50399">MTDLSNIHAKSAYIPLHKGLSIRKVPQSRNWGLYLKFDGHKPLQFSLKTSDLETAIAMAWEEYTLNNILLRRGEMIRQPQQRITLHELIDEIVKEYTKLQISANLVRKARKGNERYSTELRFWNRFKEYYSNKMLPRELGIGNVREFIIDFGSTSKNTIGKIKFCFRTILERSLEKKLITRDNMFDMSKISFEKNDEGIRDHFTEKEFELLIDFASNKYKTNGKGIHTNKMCIGFVSYLYHVGIRPGNEALNIKWSDLGINNHGDLFCVIRKGKTESYGKSKRNRHVIVDTDAHKALIAVAKIKHFNDIKNLNDNEVIEYLSRNHADEFVFSTKFSNSPNYSLTLKHWLEELRNQNLISKDKNLVLYSFRHSYITRSIERGNIPLSLLAENAGTSVQMIETHYSHISTMSEASRKYLVSQKLENELKESKLE</sequence>
<evidence type="ECO:0000313" key="3">
    <source>
        <dbReference type="EMBL" id="SGY94686.1"/>
    </source>
</evidence>
<organism evidence="3 4">
    <name type="scientific">Moritella viscosa</name>
    <dbReference type="NCBI Taxonomy" id="80854"/>
    <lineage>
        <taxon>Bacteria</taxon>
        <taxon>Pseudomonadati</taxon>
        <taxon>Pseudomonadota</taxon>
        <taxon>Gammaproteobacteria</taxon>
        <taxon>Alteromonadales</taxon>
        <taxon>Moritellaceae</taxon>
        <taxon>Moritella</taxon>
    </lineage>
</organism>
<dbReference type="InterPro" id="IPR013762">
    <property type="entry name" value="Integrase-like_cat_sf"/>
</dbReference>
<dbReference type="Gene3D" id="1.10.443.10">
    <property type="entry name" value="Intergrase catalytic core"/>
    <property type="match status" value="1"/>
</dbReference>
<evidence type="ECO:0000313" key="4">
    <source>
        <dbReference type="Proteomes" id="UP000183794"/>
    </source>
</evidence>
<keyword evidence="1" id="KW-0233">DNA recombination</keyword>
<dbReference type="Proteomes" id="UP000183794">
    <property type="component" value="Unassembled WGS sequence"/>
</dbReference>
<dbReference type="GO" id="GO:0003677">
    <property type="term" value="F:DNA binding"/>
    <property type="evidence" value="ECO:0007669"/>
    <property type="project" value="InterPro"/>
</dbReference>
<name>A0A1L0DXG4_9GAMM</name>
<proteinExistence type="predicted"/>
<dbReference type="GO" id="GO:0006310">
    <property type="term" value="P:DNA recombination"/>
    <property type="evidence" value="ECO:0007669"/>
    <property type="project" value="UniProtKB-KW"/>
</dbReference>
<accession>A0A1L0DXG4</accession>
<reference evidence="3 4" key="1">
    <citation type="submission" date="2016-11" db="EMBL/GenBank/DDBJ databases">
        <authorList>
            <person name="Jaros S."/>
            <person name="Januszkiewicz K."/>
            <person name="Wedrychowicz H."/>
        </authorList>
    </citation>
    <scope>NUCLEOTIDE SEQUENCE [LARGE SCALE GENOMIC DNA]</scope>
    <source>
        <strain evidence="3">NVI 5450</strain>
    </source>
</reference>
<dbReference type="PROSITE" id="PS51898">
    <property type="entry name" value="TYR_RECOMBINASE"/>
    <property type="match status" value="1"/>
</dbReference>
<dbReference type="InterPro" id="IPR011010">
    <property type="entry name" value="DNA_brk_join_enz"/>
</dbReference>
<dbReference type="AlphaFoldDB" id="A0A1L0DXG4"/>
<gene>
    <name evidence="3" type="ORF">NVI5450_1615</name>
</gene>
<evidence type="ECO:0000256" key="1">
    <source>
        <dbReference type="ARBA" id="ARBA00023172"/>
    </source>
</evidence>